<sequence>MGKTNQQLSKEKKKLEKKIMAQKAKVNLKKKLMAQEAKANSYKLKCLMLISVPTTLQVITKSYRISKVIPKS</sequence>
<dbReference type="AlphaFoldDB" id="A0AAV6K7I0"/>
<gene>
    <name evidence="2" type="ORF">RHGRI_013952</name>
</gene>
<comment type="caution">
    <text evidence="2">The sequence shown here is derived from an EMBL/GenBank/DDBJ whole genome shotgun (WGS) entry which is preliminary data.</text>
</comment>
<evidence type="ECO:0000256" key="1">
    <source>
        <dbReference type="SAM" id="Coils"/>
    </source>
</evidence>
<proteinExistence type="predicted"/>
<feature type="coiled-coil region" evidence="1">
    <location>
        <begin position="5"/>
        <end position="45"/>
    </location>
</feature>
<dbReference type="Proteomes" id="UP000823749">
    <property type="component" value="Chromosome 5"/>
</dbReference>
<accession>A0AAV6K7I0</accession>
<keyword evidence="3" id="KW-1185">Reference proteome</keyword>
<evidence type="ECO:0000313" key="3">
    <source>
        <dbReference type="Proteomes" id="UP000823749"/>
    </source>
</evidence>
<name>A0AAV6K7I0_9ERIC</name>
<evidence type="ECO:0000313" key="2">
    <source>
        <dbReference type="EMBL" id="KAG5548438.1"/>
    </source>
</evidence>
<reference evidence="2" key="1">
    <citation type="submission" date="2020-08" db="EMBL/GenBank/DDBJ databases">
        <title>Plant Genome Project.</title>
        <authorList>
            <person name="Zhang R.-G."/>
        </authorList>
    </citation>
    <scope>NUCLEOTIDE SEQUENCE</scope>
    <source>
        <strain evidence="2">WSP0</strain>
        <tissue evidence="2">Leaf</tissue>
    </source>
</reference>
<dbReference type="EMBL" id="JACTNZ010000005">
    <property type="protein sequence ID" value="KAG5548438.1"/>
    <property type="molecule type" value="Genomic_DNA"/>
</dbReference>
<keyword evidence="1" id="KW-0175">Coiled coil</keyword>
<organism evidence="2 3">
    <name type="scientific">Rhododendron griersonianum</name>
    <dbReference type="NCBI Taxonomy" id="479676"/>
    <lineage>
        <taxon>Eukaryota</taxon>
        <taxon>Viridiplantae</taxon>
        <taxon>Streptophyta</taxon>
        <taxon>Embryophyta</taxon>
        <taxon>Tracheophyta</taxon>
        <taxon>Spermatophyta</taxon>
        <taxon>Magnoliopsida</taxon>
        <taxon>eudicotyledons</taxon>
        <taxon>Gunneridae</taxon>
        <taxon>Pentapetalae</taxon>
        <taxon>asterids</taxon>
        <taxon>Ericales</taxon>
        <taxon>Ericaceae</taxon>
        <taxon>Ericoideae</taxon>
        <taxon>Rhodoreae</taxon>
        <taxon>Rhododendron</taxon>
    </lineage>
</organism>
<protein>
    <submittedName>
        <fullName evidence="2">Uncharacterized protein</fullName>
    </submittedName>
</protein>